<dbReference type="InterPro" id="IPR040079">
    <property type="entry name" value="Glutathione_S-Trfase"/>
</dbReference>
<dbReference type="SUPFAM" id="SSF52833">
    <property type="entry name" value="Thioredoxin-like"/>
    <property type="match status" value="1"/>
</dbReference>
<dbReference type="EMBL" id="AK417948">
    <property type="protein sequence ID" value="BAN21163.1"/>
    <property type="molecule type" value="mRNA"/>
</dbReference>
<dbReference type="InterPro" id="IPR010987">
    <property type="entry name" value="Glutathione-S-Trfase_C-like"/>
</dbReference>
<feature type="domain" description="GST C-terminal" evidence="4">
    <location>
        <begin position="102"/>
        <end position="228"/>
    </location>
</feature>
<dbReference type="AlphaFoldDB" id="R4WDT2"/>
<dbReference type="FunFam" id="3.40.30.10:FF:000123">
    <property type="entry name" value="Glutathione transferase o1"/>
    <property type="match status" value="1"/>
</dbReference>
<evidence type="ECO:0000313" key="5">
    <source>
        <dbReference type="EMBL" id="BAN21163.1"/>
    </source>
</evidence>
<dbReference type="PANTHER" id="PTHR43968:SF6">
    <property type="entry name" value="GLUTATHIONE S-TRANSFERASE OMEGA"/>
    <property type="match status" value="1"/>
</dbReference>
<feature type="domain" description="GST N-terminal" evidence="3">
    <location>
        <begin position="18"/>
        <end position="96"/>
    </location>
</feature>
<dbReference type="InterPro" id="IPR004045">
    <property type="entry name" value="Glutathione_S-Trfase_N"/>
</dbReference>
<dbReference type="GO" id="GO:0004364">
    <property type="term" value="F:glutathione transferase activity"/>
    <property type="evidence" value="ECO:0007669"/>
    <property type="project" value="InterPro"/>
</dbReference>
<dbReference type="InterPro" id="IPR036249">
    <property type="entry name" value="Thioredoxin-like_sf"/>
</dbReference>
<dbReference type="Pfam" id="PF13410">
    <property type="entry name" value="GST_C_2"/>
    <property type="match status" value="1"/>
</dbReference>
<dbReference type="Gene3D" id="1.20.1050.10">
    <property type="match status" value="1"/>
</dbReference>
<dbReference type="GO" id="GO:0045174">
    <property type="term" value="F:glutathione dehydrogenase (ascorbate) activity"/>
    <property type="evidence" value="ECO:0007669"/>
    <property type="project" value="TreeGrafter"/>
</dbReference>
<dbReference type="Pfam" id="PF13417">
    <property type="entry name" value="GST_N_3"/>
    <property type="match status" value="1"/>
</dbReference>
<evidence type="ECO:0000259" key="4">
    <source>
        <dbReference type="PROSITE" id="PS50405"/>
    </source>
</evidence>
<keyword evidence="5" id="KW-0808">Transferase</keyword>
<dbReference type="CDD" id="cd03184">
    <property type="entry name" value="GST_C_Omega"/>
    <property type="match status" value="1"/>
</dbReference>
<dbReference type="SUPFAM" id="SSF47616">
    <property type="entry name" value="GST C-terminal domain-like"/>
    <property type="match status" value="1"/>
</dbReference>
<dbReference type="SFLD" id="SFLDS00019">
    <property type="entry name" value="Glutathione_Transferase_(cytos"/>
    <property type="match status" value="1"/>
</dbReference>
<organism evidence="5">
    <name type="scientific">Riptortus pedestris</name>
    <name type="common">Bean bug</name>
    <dbReference type="NCBI Taxonomy" id="329032"/>
    <lineage>
        <taxon>Eukaryota</taxon>
        <taxon>Metazoa</taxon>
        <taxon>Ecdysozoa</taxon>
        <taxon>Arthropoda</taxon>
        <taxon>Hexapoda</taxon>
        <taxon>Insecta</taxon>
        <taxon>Pterygota</taxon>
        <taxon>Neoptera</taxon>
        <taxon>Paraneoptera</taxon>
        <taxon>Hemiptera</taxon>
        <taxon>Heteroptera</taxon>
        <taxon>Panheteroptera</taxon>
        <taxon>Pentatomomorpha</taxon>
        <taxon>Coreoidea</taxon>
        <taxon>Alydidae</taxon>
        <taxon>Riptortus</taxon>
    </lineage>
</organism>
<dbReference type="GO" id="GO:0005737">
    <property type="term" value="C:cytoplasm"/>
    <property type="evidence" value="ECO:0007669"/>
    <property type="project" value="InterPro"/>
</dbReference>
<proteinExistence type="evidence at transcript level"/>
<dbReference type="PROSITE" id="PS50404">
    <property type="entry name" value="GST_NTER"/>
    <property type="match status" value="1"/>
</dbReference>
<sequence>MSIKHLSAGSQEVPLQKGKLRLYSMRFCPYAQRAHLVLNAKNIPHDVVYINLKSKPEWYLEKVASGKVPAISVDGVELYESLIIADFLDEKYPDRPLHVRGDPLRKALDRLLADRFSRVTSLLYKLYAGSTPNMDPAILESIFDEMDYFEKELAKRGTPFFFGDQPGMVDYMIWPWCERLEMVRILGGDQFKVPRDRFQRMFAWSKGMLEDSAVKAIYCTPEQHAKFLQSYKAGTPDYDNILV</sequence>
<protein>
    <submittedName>
        <fullName evidence="5">Glutathionetransferase</fullName>
    </submittedName>
</protein>
<name>R4WDT2_RIPPE</name>
<dbReference type="Gene3D" id="3.40.30.10">
    <property type="entry name" value="Glutaredoxin"/>
    <property type="match status" value="1"/>
</dbReference>
<dbReference type="GO" id="GO:0006749">
    <property type="term" value="P:glutathione metabolic process"/>
    <property type="evidence" value="ECO:0007669"/>
    <property type="project" value="TreeGrafter"/>
</dbReference>
<dbReference type="PRINTS" id="PR01625">
    <property type="entry name" value="GSTRNSFRASEO"/>
</dbReference>
<dbReference type="InterPro" id="IPR005442">
    <property type="entry name" value="GST_omega"/>
</dbReference>
<dbReference type="InterPro" id="IPR036282">
    <property type="entry name" value="Glutathione-S-Trfase_C_sf"/>
</dbReference>
<dbReference type="InterPro" id="IPR050983">
    <property type="entry name" value="GST_Omega/HSP26"/>
</dbReference>
<dbReference type="SFLD" id="SFLDG00358">
    <property type="entry name" value="Main_(cytGST)"/>
    <property type="match status" value="1"/>
</dbReference>
<evidence type="ECO:0000256" key="2">
    <source>
        <dbReference type="ARBA" id="ARBA00023002"/>
    </source>
</evidence>
<reference evidence="5" key="1">
    <citation type="journal article" date="2013" name="PLoS ONE">
        <title>Gene expression in gut symbiotic organ of stinkbug affected by extracellular bacterial symbiont.</title>
        <authorList>
            <person name="Futahashi R."/>
            <person name="Tanaka K."/>
            <person name="Tanahashi M."/>
            <person name="Nikoh N."/>
            <person name="Kikuchi Y."/>
            <person name="Lee B.L."/>
            <person name="Fukatsu T."/>
        </authorList>
    </citation>
    <scope>NUCLEOTIDE SEQUENCE</scope>
    <source>
        <tissue evidence="5">Midgut</tissue>
    </source>
</reference>
<accession>R4WDT2</accession>
<comment type="similarity">
    <text evidence="1">Belongs to the GST superfamily. Omega family.</text>
</comment>
<evidence type="ECO:0000259" key="3">
    <source>
        <dbReference type="PROSITE" id="PS50404"/>
    </source>
</evidence>
<dbReference type="PROSITE" id="PS50405">
    <property type="entry name" value="GST_CTER"/>
    <property type="match status" value="1"/>
</dbReference>
<evidence type="ECO:0000256" key="1">
    <source>
        <dbReference type="ARBA" id="ARBA00011067"/>
    </source>
</evidence>
<keyword evidence="2" id="KW-0560">Oxidoreductase</keyword>
<dbReference type="PANTHER" id="PTHR43968">
    <property type="match status" value="1"/>
</dbReference>
<dbReference type="FunFam" id="1.20.1050.10:FF:000009">
    <property type="entry name" value="Glutathione S-transferase omega-1"/>
    <property type="match status" value="1"/>
</dbReference>